<dbReference type="InterPro" id="IPR051682">
    <property type="entry name" value="Mito_Persulfide_Diox"/>
</dbReference>
<dbReference type="GO" id="GO:0070813">
    <property type="term" value="P:hydrogen sulfide metabolic process"/>
    <property type="evidence" value="ECO:0007669"/>
    <property type="project" value="TreeGrafter"/>
</dbReference>
<organism evidence="4 5">
    <name type="scientific">Stutzerimonas marianensis</name>
    <dbReference type="NCBI Taxonomy" id="2929513"/>
    <lineage>
        <taxon>Bacteria</taxon>
        <taxon>Pseudomonadati</taxon>
        <taxon>Pseudomonadota</taxon>
        <taxon>Gammaproteobacteria</taxon>
        <taxon>Pseudomonadales</taxon>
        <taxon>Pseudomonadaceae</taxon>
        <taxon>Stutzerimonas</taxon>
    </lineage>
</organism>
<name>A0A9X1W453_9GAMM</name>
<reference evidence="4" key="1">
    <citation type="submission" date="2022-03" db="EMBL/GenBank/DDBJ databases">
        <title>Pseudomonas marianensis sp. nov., a marine bacterium isolated from deep-sea sediments of the Mariana Trench.</title>
        <authorList>
            <person name="Wei Y."/>
        </authorList>
    </citation>
    <scope>NUCLEOTIDE SEQUENCE</scope>
    <source>
        <strain evidence="4">PS1</strain>
    </source>
</reference>
<dbReference type="InterPro" id="IPR044528">
    <property type="entry name" value="POD-like_MBL-fold"/>
</dbReference>
<dbReference type="GO" id="GO:0046872">
    <property type="term" value="F:metal ion binding"/>
    <property type="evidence" value="ECO:0007669"/>
    <property type="project" value="UniProtKB-KW"/>
</dbReference>
<dbReference type="SMART" id="SM00849">
    <property type="entry name" value="Lactamase_B"/>
    <property type="match status" value="1"/>
</dbReference>
<dbReference type="SUPFAM" id="SSF56281">
    <property type="entry name" value="Metallo-hydrolase/oxidoreductase"/>
    <property type="match status" value="1"/>
</dbReference>
<evidence type="ECO:0000259" key="3">
    <source>
        <dbReference type="SMART" id="SM00849"/>
    </source>
</evidence>
<keyword evidence="5" id="KW-1185">Reference proteome</keyword>
<dbReference type="PANTHER" id="PTHR43084">
    <property type="entry name" value="PERSULFIDE DIOXYGENASE ETHE1"/>
    <property type="match status" value="1"/>
</dbReference>
<dbReference type="InterPro" id="IPR036866">
    <property type="entry name" value="RibonucZ/Hydroxyglut_hydro"/>
</dbReference>
<sequence>MSLVIRSFFDPVTSTFTHVVHASGQAQCAVVDAVLGCDPVTRLTDTQMADQVKAYIQTSGLQLQWLLETHVHADHLSAASYLRAELGGRIGISGRVMEVRCTLADRYGPFQQRPYDHLFATDEVFYIGPLRTQALAVPGHTPADIAYLVNDEVVFVGDTLFPPDVGTARCDFPGGSAKILYRSIQRLLSLPAHVRMMMCHDYPPHHRALIAECTVAQQREGNIHIRDGISEAAFLAMRTERDGKLSAPRLLEPSMRANLGSEQPERY</sequence>
<dbReference type="InterPro" id="IPR001279">
    <property type="entry name" value="Metallo-B-lactamas"/>
</dbReference>
<evidence type="ECO:0000313" key="4">
    <source>
        <dbReference type="EMBL" id="MCJ0973214.1"/>
    </source>
</evidence>
<protein>
    <submittedName>
        <fullName evidence="4">MBL fold metallo-hydrolase</fullName>
    </submittedName>
</protein>
<dbReference type="EMBL" id="JALGRD010000003">
    <property type="protein sequence ID" value="MCJ0973214.1"/>
    <property type="molecule type" value="Genomic_DNA"/>
</dbReference>
<accession>A0A9X1W453</accession>
<dbReference type="Proteomes" id="UP001139682">
    <property type="component" value="Unassembled WGS sequence"/>
</dbReference>
<proteinExistence type="predicted"/>
<dbReference type="Pfam" id="PF00753">
    <property type="entry name" value="Lactamase_B"/>
    <property type="match status" value="1"/>
</dbReference>
<dbReference type="Gene3D" id="3.60.15.10">
    <property type="entry name" value="Ribonuclease Z/Hydroxyacylglutathione hydrolase-like"/>
    <property type="match status" value="1"/>
</dbReference>
<dbReference type="CDD" id="cd07724">
    <property type="entry name" value="POD-like_MBL-fold"/>
    <property type="match status" value="1"/>
</dbReference>
<feature type="domain" description="Metallo-beta-lactamase" evidence="3">
    <location>
        <begin position="14"/>
        <end position="193"/>
    </location>
</feature>
<gene>
    <name evidence="4" type="ORF">MST27_07505</name>
</gene>
<keyword evidence="1" id="KW-0479">Metal-binding</keyword>
<feature type="region of interest" description="Disordered" evidence="2">
    <location>
        <begin position="246"/>
        <end position="267"/>
    </location>
</feature>
<dbReference type="GO" id="GO:0006749">
    <property type="term" value="P:glutathione metabolic process"/>
    <property type="evidence" value="ECO:0007669"/>
    <property type="project" value="InterPro"/>
</dbReference>
<dbReference type="GO" id="GO:0050313">
    <property type="term" value="F:sulfur dioxygenase activity"/>
    <property type="evidence" value="ECO:0007669"/>
    <property type="project" value="InterPro"/>
</dbReference>
<evidence type="ECO:0000256" key="2">
    <source>
        <dbReference type="SAM" id="MobiDB-lite"/>
    </source>
</evidence>
<dbReference type="RefSeq" id="WP_243605369.1">
    <property type="nucleotide sequence ID" value="NZ_JALGRD010000003.1"/>
</dbReference>
<evidence type="ECO:0000313" key="5">
    <source>
        <dbReference type="Proteomes" id="UP001139682"/>
    </source>
</evidence>
<dbReference type="AlphaFoldDB" id="A0A9X1W453"/>
<dbReference type="PANTHER" id="PTHR43084:SF1">
    <property type="entry name" value="PERSULFIDE DIOXYGENASE ETHE1, MITOCHONDRIAL"/>
    <property type="match status" value="1"/>
</dbReference>
<comment type="caution">
    <text evidence="4">The sequence shown here is derived from an EMBL/GenBank/DDBJ whole genome shotgun (WGS) entry which is preliminary data.</text>
</comment>
<evidence type="ECO:0000256" key="1">
    <source>
        <dbReference type="ARBA" id="ARBA00022723"/>
    </source>
</evidence>